<gene>
    <name evidence="1" type="ORF">J2X78_004129</name>
</gene>
<reference evidence="1" key="1">
    <citation type="submission" date="2023-07" db="EMBL/GenBank/DDBJ databases">
        <title>Sorghum-associated microbial communities from plants grown in Nebraska, USA.</title>
        <authorList>
            <person name="Schachtman D."/>
        </authorList>
    </citation>
    <scope>NUCLEOTIDE SEQUENCE</scope>
    <source>
        <strain evidence="1">2697</strain>
    </source>
</reference>
<evidence type="ECO:0000313" key="1">
    <source>
        <dbReference type="EMBL" id="MDR6785544.1"/>
    </source>
</evidence>
<organism evidence="1 2">
    <name type="scientific">Pedobacter africanus</name>
    <dbReference type="NCBI Taxonomy" id="151894"/>
    <lineage>
        <taxon>Bacteria</taxon>
        <taxon>Pseudomonadati</taxon>
        <taxon>Bacteroidota</taxon>
        <taxon>Sphingobacteriia</taxon>
        <taxon>Sphingobacteriales</taxon>
        <taxon>Sphingobacteriaceae</taxon>
        <taxon>Pedobacter</taxon>
    </lineage>
</organism>
<keyword evidence="2" id="KW-1185">Reference proteome</keyword>
<protein>
    <submittedName>
        <fullName evidence="1">Uncharacterized protein</fullName>
    </submittedName>
</protein>
<dbReference type="Proteomes" id="UP001246858">
    <property type="component" value="Unassembled WGS sequence"/>
</dbReference>
<name>A0ACC6L1S7_9SPHI</name>
<comment type="caution">
    <text evidence="1">The sequence shown here is derived from an EMBL/GenBank/DDBJ whole genome shotgun (WGS) entry which is preliminary data.</text>
</comment>
<proteinExistence type="predicted"/>
<accession>A0ACC6L1S7</accession>
<evidence type="ECO:0000313" key="2">
    <source>
        <dbReference type="Proteomes" id="UP001246858"/>
    </source>
</evidence>
<sequence>MTRTELIELAEKIQNASGATKAENDQMLEVFLANVPDPNASNYFFELEYDELSPEEIVDKALSYKPFQL</sequence>
<dbReference type="EMBL" id="JAVDTF010000004">
    <property type="protein sequence ID" value="MDR6785544.1"/>
    <property type="molecule type" value="Genomic_DNA"/>
</dbReference>